<reference evidence="2" key="1">
    <citation type="submission" date="2016-02" db="EMBL/GenBank/DDBJ databases">
        <authorList>
            <person name="Wibberg D."/>
        </authorList>
    </citation>
    <scope>NUCLEOTIDE SEQUENCE [LARGE SCALE GENOMIC DNA]</scope>
</reference>
<protein>
    <submittedName>
        <fullName evidence="1">Uncharacterized protein</fullName>
    </submittedName>
</protein>
<gene>
    <name evidence="1" type="ORF">FDG2_0349</name>
</gene>
<dbReference type="AlphaFoldDB" id="A0A1C3NTA5"/>
<dbReference type="SUPFAM" id="SSF53474">
    <property type="entry name" value="alpha/beta-Hydrolases"/>
    <property type="match status" value="1"/>
</dbReference>
<keyword evidence="2" id="KW-1185">Reference proteome</keyword>
<dbReference type="Gene3D" id="3.40.50.1820">
    <property type="entry name" value="alpha/beta hydrolase"/>
    <property type="match status" value="1"/>
</dbReference>
<evidence type="ECO:0000313" key="1">
    <source>
        <dbReference type="EMBL" id="SBW17719.1"/>
    </source>
</evidence>
<evidence type="ECO:0000313" key="2">
    <source>
        <dbReference type="Proteomes" id="UP000199013"/>
    </source>
</evidence>
<sequence length="81" mass="9074">MQCVDAWCTDFRGDVPALSSVPLLVVQGTEDRILTIDNTGRRFPALVKGLRYHEVDGGPHNIGWTHPEVVNPLFLDFLTKQ</sequence>
<accession>A0A1C3NTA5</accession>
<name>A0A1C3NTA5_9ACTN</name>
<dbReference type="Proteomes" id="UP000199013">
    <property type="component" value="Unassembled WGS sequence"/>
</dbReference>
<organism evidence="1 2">
    <name type="scientific">Candidatus Protofrankia californiensis</name>
    <dbReference type="NCBI Taxonomy" id="1839754"/>
    <lineage>
        <taxon>Bacteria</taxon>
        <taxon>Bacillati</taxon>
        <taxon>Actinomycetota</taxon>
        <taxon>Actinomycetes</taxon>
        <taxon>Frankiales</taxon>
        <taxon>Frankiaceae</taxon>
        <taxon>Protofrankia</taxon>
    </lineage>
</organism>
<dbReference type="InterPro" id="IPR029058">
    <property type="entry name" value="AB_hydrolase_fold"/>
</dbReference>
<proteinExistence type="predicted"/>
<dbReference type="EMBL" id="FLUV01000147">
    <property type="protein sequence ID" value="SBW17719.1"/>
    <property type="molecule type" value="Genomic_DNA"/>
</dbReference>